<organism evidence="2 3">
    <name type="scientific">Candidatus Lloydbacteria bacterium RIFCSPHIGHO2_01_FULL_49_22</name>
    <dbReference type="NCBI Taxonomy" id="1798658"/>
    <lineage>
        <taxon>Bacteria</taxon>
        <taxon>Candidatus Lloydiibacteriota</taxon>
    </lineage>
</organism>
<dbReference type="AlphaFoldDB" id="A0A1G2CWD2"/>
<dbReference type="CDD" id="cd02976">
    <property type="entry name" value="NrdH"/>
    <property type="match status" value="1"/>
</dbReference>
<dbReference type="GO" id="GO:0045454">
    <property type="term" value="P:cell redox homeostasis"/>
    <property type="evidence" value="ECO:0007669"/>
    <property type="project" value="TreeGrafter"/>
</dbReference>
<dbReference type="NCBIfam" id="TIGR02196">
    <property type="entry name" value="GlrX_YruB"/>
    <property type="match status" value="1"/>
</dbReference>
<comment type="caution">
    <text evidence="2">The sequence shown here is derived from an EMBL/GenBank/DDBJ whole genome shotgun (WGS) entry which is preliminary data.</text>
</comment>
<dbReference type="GO" id="GO:0009055">
    <property type="term" value="F:electron transfer activity"/>
    <property type="evidence" value="ECO:0007669"/>
    <property type="project" value="TreeGrafter"/>
</dbReference>
<dbReference type="InterPro" id="IPR002109">
    <property type="entry name" value="Glutaredoxin"/>
</dbReference>
<dbReference type="PROSITE" id="PS51354">
    <property type="entry name" value="GLUTAREDOXIN_2"/>
    <property type="match status" value="1"/>
</dbReference>
<dbReference type="PANTHER" id="PTHR34386:SF1">
    <property type="entry name" value="GLUTAREDOXIN-LIKE PROTEIN NRDH"/>
    <property type="match status" value="1"/>
</dbReference>
<gene>
    <name evidence="2" type="ORF">A2845_04475</name>
</gene>
<dbReference type="Pfam" id="PF00462">
    <property type="entry name" value="Glutaredoxin"/>
    <property type="match status" value="1"/>
</dbReference>
<dbReference type="PANTHER" id="PTHR34386">
    <property type="entry name" value="GLUTAREDOXIN"/>
    <property type="match status" value="1"/>
</dbReference>
<proteinExistence type="predicted"/>
<name>A0A1G2CWD2_9BACT</name>
<reference evidence="2 3" key="1">
    <citation type="journal article" date="2016" name="Nat. Commun.">
        <title>Thousands of microbial genomes shed light on interconnected biogeochemical processes in an aquifer system.</title>
        <authorList>
            <person name="Anantharaman K."/>
            <person name="Brown C.T."/>
            <person name="Hug L.A."/>
            <person name="Sharon I."/>
            <person name="Castelle C.J."/>
            <person name="Probst A.J."/>
            <person name="Thomas B.C."/>
            <person name="Singh A."/>
            <person name="Wilkins M.J."/>
            <person name="Karaoz U."/>
            <person name="Brodie E.L."/>
            <person name="Williams K.H."/>
            <person name="Hubbard S.S."/>
            <person name="Banfield J.F."/>
        </authorList>
    </citation>
    <scope>NUCLEOTIDE SEQUENCE [LARGE SCALE GENOMIC DNA]</scope>
</reference>
<sequence length="78" mass="8546">MSNHNVTVYSTSTCHYCVLAKDYLDKKGVTYANFDVGADRAKASEMISKSGQMGVPVVEIDGQIIVGFQPNEFDRLLA</sequence>
<protein>
    <submittedName>
        <fullName evidence="2">NrdH-redoxin</fullName>
    </submittedName>
</protein>
<dbReference type="InterPro" id="IPR011911">
    <property type="entry name" value="GlrX_YruB"/>
</dbReference>
<dbReference type="EMBL" id="MHLI01000017">
    <property type="protein sequence ID" value="OGZ04961.1"/>
    <property type="molecule type" value="Genomic_DNA"/>
</dbReference>
<dbReference type="InterPro" id="IPR036249">
    <property type="entry name" value="Thioredoxin-like_sf"/>
</dbReference>
<evidence type="ECO:0000313" key="2">
    <source>
        <dbReference type="EMBL" id="OGZ04961.1"/>
    </source>
</evidence>
<dbReference type="InterPro" id="IPR051548">
    <property type="entry name" value="Grx-like_ET"/>
</dbReference>
<accession>A0A1G2CWD2</accession>
<dbReference type="SUPFAM" id="SSF52833">
    <property type="entry name" value="Thioredoxin-like"/>
    <property type="match status" value="1"/>
</dbReference>
<dbReference type="Gene3D" id="3.40.30.10">
    <property type="entry name" value="Glutaredoxin"/>
    <property type="match status" value="1"/>
</dbReference>
<evidence type="ECO:0000313" key="3">
    <source>
        <dbReference type="Proteomes" id="UP000177122"/>
    </source>
</evidence>
<dbReference type="Proteomes" id="UP000177122">
    <property type="component" value="Unassembled WGS sequence"/>
</dbReference>
<feature type="domain" description="Glutaredoxin" evidence="1">
    <location>
        <begin position="6"/>
        <end position="65"/>
    </location>
</feature>
<evidence type="ECO:0000259" key="1">
    <source>
        <dbReference type="Pfam" id="PF00462"/>
    </source>
</evidence>